<comment type="caution">
    <text evidence="1">The sequence shown here is derived from an EMBL/GenBank/DDBJ whole genome shotgun (WGS) entry which is preliminary data.</text>
</comment>
<dbReference type="EMBL" id="BCSY01000042">
    <property type="protein sequence ID" value="GAS95682.1"/>
    <property type="molecule type" value="Genomic_DNA"/>
</dbReference>
<protein>
    <submittedName>
        <fullName evidence="1">Uncharacterized protein</fullName>
    </submittedName>
</protein>
<sequence length="132" mass="13875">MTDDPPHIIEAVPVDEAGLTWIRCSDESTAEISTGPVSTVGELLDRLQHVPRATPLLTDGYEGGYTGAGVRVTEVQELAGLPTHVGSFLLSADAAAEVAGRGISGWSQMQDPQRPAPVGDPVTAVVLYRQGR</sequence>
<reference evidence="2" key="2">
    <citation type="submission" date="2016-02" db="EMBL/GenBank/DDBJ databases">
        <title>Draft genome sequence of five rapidly growing Mycobacterium species.</title>
        <authorList>
            <person name="Katahira K."/>
            <person name="Gotou Y."/>
            <person name="Iida K."/>
            <person name="Ogura Y."/>
            <person name="Hayashi T."/>
        </authorList>
    </citation>
    <scope>NUCLEOTIDE SEQUENCE [LARGE SCALE GENOMIC DNA]</scope>
    <source>
        <strain evidence="2">JCM15298</strain>
    </source>
</reference>
<proteinExistence type="predicted"/>
<name>A0A100WCB2_MYCCR</name>
<gene>
    <name evidence="1" type="ORF">RMCC_2648</name>
</gene>
<dbReference type="OrthoDB" id="6899227at2"/>
<dbReference type="STRING" id="228230.RMCC_2648"/>
<dbReference type="Proteomes" id="UP000069443">
    <property type="component" value="Unassembled WGS sequence"/>
</dbReference>
<evidence type="ECO:0000313" key="1">
    <source>
        <dbReference type="EMBL" id="GAS95682.1"/>
    </source>
</evidence>
<organism evidence="1 2">
    <name type="scientific">Mycolicibacterium canariasense</name>
    <name type="common">Mycobacterium canariasense</name>
    <dbReference type="NCBI Taxonomy" id="228230"/>
    <lineage>
        <taxon>Bacteria</taxon>
        <taxon>Bacillati</taxon>
        <taxon>Actinomycetota</taxon>
        <taxon>Actinomycetes</taxon>
        <taxon>Mycobacteriales</taxon>
        <taxon>Mycobacteriaceae</taxon>
        <taxon>Mycolicibacterium</taxon>
    </lineage>
</organism>
<evidence type="ECO:0000313" key="2">
    <source>
        <dbReference type="Proteomes" id="UP000069443"/>
    </source>
</evidence>
<reference evidence="2" key="1">
    <citation type="journal article" date="2016" name="Genome Announc.">
        <title>Draft Genome Sequences of Five Rapidly Growing Mycobacterium Species, M. thermoresistibile, M. fortuitum subsp. acetamidolyticum, M. canariasense, M. brisbanense, and M. novocastrense.</title>
        <authorList>
            <person name="Katahira K."/>
            <person name="Ogura Y."/>
            <person name="Gotoh Y."/>
            <person name="Hayashi T."/>
        </authorList>
    </citation>
    <scope>NUCLEOTIDE SEQUENCE [LARGE SCALE GENOMIC DNA]</scope>
    <source>
        <strain evidence="2">JCM15298</strain>
    </source>
</reference>
<accession>A0A100WCB2</accession>
<dbReference type="RefSeq" id="WP_062656832.1">
    <property type="nucleotide sequence ID" value="NZ_BCSY01000042.1"/>
</dbReference>
<dbReference type="AlphaFoldDB" id="A0A100WCB2"/>
<keyword evidence="2" id="KW-1185">Reference proteome</keyword>